<feature type="region of interest" description="Disordered" evidence="1">
    <location>
        <begin position="386"/>
        <end position="412"/>
    </location>
</feature>
<feature type="region of interest" description="Disordered" evidence="1">
    <location>
        <begin position="170"/>
        <end position="218"/>
    </location>
</feature>
<dbReference type="AlphaFoldDB" id="A0A090EJM3"/>
<proteinExistence type="predicted"/>
<evidence type="ECO:0000256" key="1">
    <source>
        <dbReference type="SAM" id="MobiDB-lite"/>
    </source>
</evidence>
<gene>
    <name evidence="2" type="ORF">MPL3356_80370</name>
</gene>
<name>A0A090EJM3_MESPL</name>
<accession>A0A090EJM3</accession>
<sequence length="412" mass="45021">MRLPRSESETVIQPEMHGLRLGADQIFQGFLRRRHARREPAIDAVGAQVAIVGFARLFIEAAADGRDDRKRQGAVRVGMDLGEKAKLQAGLDAVFLGLLARAKSPKNPGIGCDLGEKVHMHVDPVGTVPVVERHPAPALQLVTAVAEAPGLVAEWGTLMDIDERGRPFLGHCSGGKEEGARQERRRAETCSDVGPLAHARSTSPHHSGQRLDGEGSSGSPFGRIMGGRIARVPLLQGYLSRYEYKNLLELSGKCFCRRPGRSPAESLAVEFWDLAAQAASRTFWMRERIASIIVSRMMVSPCVSRICSTARRMTSASSSARVCQSQPGTSDPHWNSFMGFPFLALEPLSFAAPAIYCHAIPPEAAARFGGIARVDNNNTRRRLRLHEESQRRRRGKPGNRKAEHGCSAFRAA</sequence>
<evidence type="ECO:0000313" key="2">
    <source>
        <dbReference type="EMBL" id="CDX28584.1"/>
    </source>
</evidence>
<organism evidence="2 3">
    <name type="scientific">Mesorhizobium plurifarium</name>
    <dbReference type="NCBI Taxonomy" id="69974"/>
    <lineage>
        <taxon>Bacteria</taxon>
        <taxon>Pseudomonadati</taxon>
        <taxon>Pseudomonadota</taxon>
        <taxon>Alphaproteobacteria</taxon>
        <taxon>Hyphomicrobiales</taxon>
        <taxon>Phyllobacteriaceae</taxon>
        <taxon>Mesorhizobium</taxon>
    </lineage>
</organism>
<dbReference type="EMBL" id="CCMZ01000075">
    <property type="protein sequence ID" value="CDX28584.1"/>
    <property type="molecule type" value="Genomic_DNA"/>
</dbReference>
<feature type="compositionally biased region" description="Basic and acidic residues" evidence="1">
    <location>
        <begin position="174"/>
        <end position="189"/>
    </location>
</feature>
<dbReference type="Proteomes" id="UP000045285">
    <property type="component" value="Unassembled WGS sequence"/>
</dbReference>
<evidence type="ECO:0000313" key="3">
    <source>
        <dbReference type="Proteomes" id="UP000045285"/>
    </source>
</evidence>
<keyword evidence="3" id="KW-1185">Reference proteome</keyword>
<protein>
    <submittedName>
        <fullName evidence="2">Uncharacterized protein</fullName>
    </submittedName>
</protein>
<reference evidence="3" key="1">
    <citation type="submission" date="2014-08" db="EMBL/GenBank/DDBJ databases">
        <authorList>
            <person name="Moulin L."/>
        </authorList>
    </citation>
    <scope>NUCLEOTIDE SEQUENCE [LARGE SCALE GENOMIC DNA]</scope>
</reference>